<organism evidence="1 2">
    <name type="scientific">Lindgomyces ingoldianus</name>
    <dbReference type="NCBI Taxonomy" id="673940"/>
    <lineage>
        <taxon>Eukaryota</taxon>
        <taxon>Fungi</taxon>
        <taxon>Dikarya</taxon>
        <taxon>Ascomycota</taxon>
        <taxon>Pezizomycotina</taxon>
        <taxon>Dothideomycetes</taxon>
        <taxon>Pleosporomycetidae</taxon>
        <taxon>Pleosporales</taxon>
        <taxon>Lindgomycetaceae</taxon>
        <taxon>Lindgomyces</taxon>
    </lineage>
</organism>
<keyword evidence="2" id="KW-1185">Reference proteome</keyword>
<sequence>MAASFEQALQSPIFTFIIGLDRRPIVVHTGVIANISEPLNRLISGPMKEAQDQRAELPDIEKDDFLRLCEFAYKGNYSLPPEWNLPKDKVSCSGNLLAHTKLYCLADKYLVKSLKKLARDKLHHTLVWVAGLYKCRGAVAELASVIYSGDLDVPDGLKQVVVTHLAKESVLFEEDRAIKELIEGSGSFAVDLWRAMVEDKKANIVVEVESDAGWDF</sequence>
<reference evidence="1" key="1">
    <citation type="journal article" date="2020" name="Stud. Mycol.">
        <title>101 Dothideomycetes genomes: a test case for predicting lifestyles and emergence of pathogens.</title>
        <authorList>
            <person name="Haridas S."/>
            <person name="Albert R."/>
            <person name="Binder M."/>
            <person name="Bloem J."/>
            <person name="Labutti K."/>
            <person name="Salamov A."/>
            <person name="Andreopoulos B."/>
            <person name="Baker S."/>
            <person name="Barry K."/>
            <person name="Bills G."/>
            <person name="Bluhm B."/>
            <person name="Cannon C."/>
            <person name="Castanera R."/>
            <person name="Culley D."/>
            <person name="Daum C."/>
            <person name="Ezra D."/>
            <person name="Gonzalez J."/>
            <person name="Henrissat B."/>
            <person name="Kuo A."/>
            <person name="Liang C."/>
            <person name="Lipzen A."/>
            <person name="Lutzoni F."/>
            <person name="Magnuson J."/>
            <person name="Mondo S."/>
            <person name="Nolan M."/>
            <person name="Ohm R."/>
            <person name="Pangilinan J."/>
            <person name="Park H.-J."/>
            <person name="Ramirez L."/>
            <person name="Alfaro M."/>
            <person name="Sun H."/>
            <person name="Tritt A."/>
            <person name="Yoshinaga Y."/>
            <person name="Zwiers L.-H."/>
            <person name="Turgeon B."/>
            <person name="Goodwin S."/>
            <person name="Spatafora J."/>
            <person name="Crous P."/>
            <person name="Grigoriev I."/>
        </authorList>
    </citation>
    <scope>NUCLEOTIDE SEQUENCE</scope>
    <source>
        <strain evidence="1">ATCC 200398</strain>
    </source>
</reference>
<name>A0ACB6RBR4_9PLEO</name>
<dbReference type="Proteomes" id="UP000799755">
    <property type="component" value="Unassembled WGS sequence"/>
</dbReference>
<comment type="caution">
    <text evidence="1">The sequence shown here is derived from an EMBL/GenBank/DDBJ whole genome shotgun (WGS) entry which is preliminary data.</text>
</comment>
<proteinExistence type="predicted"/>
<gene>
    <name evidence="1" type="ORF">BDR25DRAFT_375890</name>
</gene>
<evidence type="ECO:0000313" key="2">
    <source>
        <dbReference type="Proteomes" id="UP000799755"/>
    </source>
</evidence>
<dbReference type="EMBL" id="MU003494">
    <property type="protein sequence ID" value="KAF2476764.1"/>
    <property type="molecule type" value="Genomic_DNA"/>
</dbReference>
<protein>
    <submittedName>
        <fullName evidence="1">Uncharacterized protein</fullName>
    </submittedName>
</protein>
<evidence type="ECO:0000313" key="1">
    <source>
        <dbReference type="EMBL" id="KAF2476764.1"/>
    </source>
</evidence>
<accession>A0ACB6RBR4</accession>